<dbReference type="RefSeq" id="WP_158103396.1">
    <property type="nucleotide sequence ID" value="NZ_JAGIOO010000001.1"/>
</dbReference>
<dbReference type="Gene3D" id="3.40.30.10">
    <property type="entry name" value="Glutaredoxin"/>
    <property type="match status" value="1"/>
</dbReference>
<keyword evidence="7" id="KW-0472">Membrane</keyword>
<evidence type="ECO:0000259" key="8">
    <source>
        <dbReference type="Pfam" id="PF13462"/>
    </source>
</evidence>
<organism evidence="9 10">
    <name type="scientific">Crossiella equi</name>
    <dbReference type="NCBI Taxonomy" id="130796"/>
    <lineage>
        <taxon>Bacteria</taxon>
        <taxon>Bacillati</taxon>
        <taxon>Actinomycetota</taxon>
        <taxon>Actinomycetes</taxon>
        <taxon>Pseudonocardiales</taxon>
        <taxon>Pseudonocardiaceae</taxon>
        <taxon>Crossiella</taxon>
    </lineage>
</organism>
<evidence type="ECO:0000256" key="5">
    <source>
        <dbReference type="ARBA" id="ARBA00023284"/>
    </source>
</evidence>
<feature type="domain" description="Thioredoxin-like fold" evidence="8">
    <location>
        <begin position="84"/>
        <end position="250"/>
    </location>
</feature>
<keyword evidence="3" id="KW-0560">Oxidoreductase</keyword>
<protein>
    <submittedName>
        <fullName evidence="9">Protein-disulfide isomerase</fullName>
    </submittedName>
</protein>
<comment type="caution">
    <text evidence="9">The sequence shown here is derived from an EMBL/GenBank/DDBJ whole genome shotgun (WGS) entry which is preliminary data.</text>
</comment>
<evidence type="ECO:0000313" key="9">
    <source>
        <dbReference type="EMBL" id="MBP2476647.1"/>
    </source>
</evidence>
<keyword evidence="10" id="KW-1185">Reference proteome</keyword>
<dbReference type="InterPro" id="IPR012336">
    <property type="entry name" value="Thioredoxin-like_fold"/>
</dbReference>
<feature type="compositionally biased region" description="Basic and acidic residues" evidence="6">
    <location>
        <begin position="246"/>
        <end position="260"/>
    </location>
</feature>
<reference evidence="9 10" key="1">
    <citation type="submission" date="2021-03" db="EMBL/GenBank/DDBJ databases">
        <title>Sequencing the genomes of 1000 actinobacteria strains.</title>
        <authorList>
            <person name="Klenk H.-P."/>
        </authorList>
    </citation>
    <scope>NUCLEOTIDE SEQUENCE [LARGE SCALE GENOMIC DNA]</scope>
    <source>
        <strain evidence="9 10">DSM 44580</strain>
    </source>
</reference>
<keyword evidence="5" id="KW-0676">Redox-active center</keyword>
<evidence type="ECO:0000256" key="6">
    <source>
        <dbReference type="SAM" id="MobiDB-lite"/>
    </source>
</evidence>
<evidence type="ECO:0000256" key="2">
    <source>
        <dbReference type="ARBA" id="ARBA00022729"/>
    </source>
</evidence>
<keyword evidence="7" id="KW-0812">Transmembrane</keyword>
<dbReference type="Proteomes" id="UP001519363">
    <property type="component" value="Unassembled WGS sequence"/>
</dbReference>
<keyword evidence="9" id="KW-0413">Isomerase</keyword>
<feature type="region of interest" description="Disordered" evidence="6">
    <location>
        <begin position="228"/>
        <end position="260"/>
    </location>
</feature>
<accession>A0ABS5AJ97</accession>
<keyword evidence="4" id="KW-1015">Disulfide bond</keyword>
<sequence length="260" mass="27629">MGGAERNARKRKQEAAAAAKAVAAASRKRDRTNLIAGIVVVVVIAVGIIGSVLLFGGQDSDVTSKAIPKVEVNATYPVKREGDVIVAGKDTAKATIDLYADFLCPGCRAFEERDGSKIQDKLNAGELKVRYHMVPLLVNQSTPAGYSLEAANAALAITDAAPAKFPDFFASLYAKQPREKGPGYTNDQLIQLGRDLGVQGEDFANAIRNGAHKKAIEDAYAVTQKDPVFGPQGFPGTPSIVSGGKPVEHDQPTWLDDLLK</sequence>
<comment type="similarity">
    <text evidence="1">Belongs to the thioredoxin family. DsbA subfamily.</text>
</comment>
<feature type="transmembrane region" description="Helical" evidence="7">
    <location>
        <begin position="34"/>
        <end position="55"/>
    </location>
</feature>
<evidence type="ECO:0000313" key="10">
    <source>
        <dbReference type="Proteomes" id="UP001519363"/>
    </source>
</evidence>
<dbReference type="EMBL" id="JAGIOO010000001">
    <property type="protein sequence ID" value="MBP2476647.1"/>
    <property type="molecule type" value="Genomic_DNA"/>
</dbReference>
<evidence type="ECO:0000256" key="7">
    <source>
        <dbReference type="SAM" id="Phobius"/>
    </source>
</evidence>
<dbReference type="GO" id="GO:0016853">
    <property type="term" value="F:isomerase activity"/>
    <property type="evidence" value="ECO:0007669"/>
    <property type="project" value="UniProtKB-KW"/>
</dbReference>
<dbReference type="SUPFAM" id="SSF52833">
    <property type="entry name" value="Thioredoxin-like"/>
    <property type="match status" value="1"/>
</dbReference>
<gene>
    <name evidence="9" type="ORF">JOF53_005519</name>
</gene>
<dbReference type="PANTHER" id="PTHR13887:SF14">
    <property type="entry name" value="DISULFIDE BOND FORMATION PROTEIN D"/>
    <property type="match status" value="1"/>
</dbReference>
<proteinExistence type="inferred from homology"/>
<dbReference type="InterPro" id="IPR036249">
    <property type="entry name" value="Thioredoxin-like_sf"/>
</dbReference>
<evidence type="ECO:0000256" key="3">
    <source>
        <dbReference type="ARBA" id="ARBA00023002"/>
    </source>
</evidence>
<keyword evidence="2" id="KW-0732">Signal</keyword>
<dbReference type="Pfam" id="PF13462">
    <property type="entry name" value="Thioredoxin_4"/>
    <property type="match status" value="1"/>
</dbReference>
<dbReference type="PANTHER" id="PTHR13887">
    <property type="entry name" value="GLUTATHIONE S-TRANSFERASE KAPPA"/>
    <property type="match status" value="1"/>
</dbReference>
<evidence type="ECO:0000256" key="1">
    <source>
        <dbReference type="ARBA" id="ARBA00005791"/>
    </source>
</evidence>
<evidence type="ECO:0000256" key="4">
    <source>
        <dbReference type="ARBA" id="ARBA00023157"/>
    </source>
</evidence>
<keyword evidence="7" id="KW-1133">Transmembrane helix</keyword>
<name>A0ABS5AJ97_9PSEU</name>